<proteinExistence type="predicted"/>
<reference evidence="1 3" key="1">
    <citation type="submission" date="2016-01" db="EMBL/GenBank/DDBJ databases">
        <title>Highly variable Streptococcus oralis are common among viridans streptococci isolated from primates.</title>
        <authorList>
            <person name="Denapaite D."/>
            <person name="Rieger M."/>
            <person name="Koendgen S."/>
            <person name="Brueckner R."/>
            <person name="Ochigava I."/>
            <person name="Kappeler P."/>
            <person name="Maetz-Rensing K."/>
            <person name="Leendertz F."/>
            <person name="Hakenbeck R."/>
        </authorList>
    </citation>
    <scope>NUCLEOTIDE SEQUENCE [LARGE SCALE GENOMIC DNA]</scope>
    <source>
        <strain evidence="1 3">DD08</strain>
    </source>
</reference>
<accession>A0A139N672</accession>
<dbReference type="Proteomes" id="UP000070377">
    <property type="component" value="Unassembled WGS sequence"/>
</dbReference>
<organism evidence="1 3">
    <name type="scientific">Streptococcus cristatus</name>
    <dbReference type="NCBI Taxonomy" id="45634"/>
    <lineage>
        <taxon>Bacteria</taxon>
        <taxon>Bacillati</taxon>
        <taxon>Bacillota</taxon>
        <taxon>Bacilli</taxon>
        <taxon>Lactobacillales</taxon>
        <taxon>Streptococcaceae</taxon>
        <taxon>Streptococcus</taxon>
    </lineage>
</organism>
<dbReference type="STRING" id="45634.SCRDD08_00070"/>
<dbReference type="AlphaFoldDB" id="A0A139N672"/>
<evidence type="ECO:0000313" key="2">
    <source>
        <dbReference type="EMBL" id="RSJ83618.1"/>
    </source>
</evidence>
<evidence type="ECO:0000313" key="1">
    <source>
        <dbReference type="EMBL" id="KXT71423.1"/>
    </source>
</evidence>
<sequence>MDLGKVEITIEYKQRELDIRVSKSLTWINFKKILNNRVIRTKLGLPVDDQFWFKVKNKHIHIEGNDILANYPISNGDILEIIG</sequence>
<comment type="caution">
    <text evidence="1">The sequence shown here is derived from an EMBL/GenBank/DDBJ whole genome shotgun (WGS) entry which is preliminary data.</text>
</comment>
<name>A0A139N672_STRCR</name>
<dbReference type="InterPro" id="IPR024962">
    <property type="entry name" value="YukD-like"/>
</dbReference>
<dbReference type="EMBL" id="LQRD01000001">
    <property type="protein sequence ID" value="KXT71423.1"/>
    <property type="molecule type" value="Genomic_DNA"/>
</dbReference>
<dbReference type="Pfam" id="PF08817">
    <property type="entry name" value="YukD"/>
    <property type="match status" value="1"/>
</dbReference>
<dbReference type="EMBL" id="RJPT01000001">
    <property type="protein sequence ID" value="RSJ83618.1"/>
    <property type="molecule type" value="Genomic_DNA"/>
</dbReference>
<evidence type="ECO:0000313" key="3">
    <source>
        <dbReference type="Proteomes" id="UP000070377"/>
    </source>
</evidence>
<dbReference type="Proteomes" id="UP000272635">
    <property type="component" value="Unassembled WGS sequence"/>
</dbReference>
<dbReference type="RefSeq" id="WP_061421942.1">
    <property type="nucleotide sequence ID" value="NZ_JAHZQO010000006.1"/>
</dbReference>
<evidence type="ECO:0000313" key="4">
    <source>
        <dbReference type="Proteomes" id="UP000272635"/>
    </source>
</evidence>
<reference evidence="2 4" key="2">
    <citation type="submission" date="2018-11" db="EMBL/GenBank/DDBJ databases">
        <title>Species Designations Belie Phenotypic and Genotypic Heterogeneity in Oral Streptococci.</title>
        <authorList>
            <person name="Velsko I."/>
        </authorList>
    </citation>
    <scope>NUCLEOTIDE SEQUENCE [LARGE SCALE GENOMIC DNA]</scope>
    <source>
        <strain evidence="2 4">BCC41</strain>
    </source>
</reference>
<dbReference type="Gene3D" id="3.10.20.90">
    <property type="entry name" value="Phosphatidylinositol 3-kinase Catalytic Subunit, Chain A, domain 1"/>
    <property type="match status" value="1"/>
</dbReference>
<protein>
    <submittedName>
        <fullName evidence="2">YukD</fullName>
    </submittedName>
</protein>
<gene>
    <name evidence="2" type="ORF">D8791_00360</name>
    <name evidence="1" type="ORF">SCRDD08_00070</name>
</gene>
<dbReference type="InterPro" id="IPR029071">
    <property type="entry name" value="Ubiquitin-like_domsf"/>
</dbReference>
<dbReference type="SUPFAM" id="SSF54236">
    <property type="entry name" value="Ubiquitin-like"/>
    <property type="match status" value="1"/>
</dbReference>